<dbReference type="EMBL" id="JBHTBJ010000056">
    <property type="protein sequence ID" value="MFC7279640.1"/>
    <property type="molecule type" value="Genomic_DNA"/>
</dbReference>
<dbReference type="RefSeq" id="WP_378977157.1">
    <property type="nucleotide sequence ID" value="NZ_JBHTBJ010000056.1"/>
</dbReference>
<sequence>MTDQMVFLGLNRTTSSKIVVKNTRRKLGQRVSLPVAEGTILVEVGRAAQRLRGGPIDRLAELREAAARRVREMPDYPDPEDEQAEHFKTVVALEALQAETSAWKAGE</sequence>
<evidence type="ECO:0000313" key="1">
    <source>
        <dbReference type="EMBL" id="MFC7279640.1"/>
    </source>
</evidence>
<reference evidence="2" key="1">
    <citation type="journal article" date="2019" name="Int. J. Syst. Evol. Microbiol.">
        <title>The Global Catalogue of Microorganisms (GCM) 10K type strain sequencing project: providing services to taxonomists for standard genome sequencing and annotation.</title>
        <authorList>
            <consortium name="The Broad Institute Genomics Platform"/>
            <consortium name="The Broad Institute Genome Sequencing Center for Infectious Disease"/>
            <person name="Wu L."/>
            <person name="Ma J."/>
        </authorList>
    </citation>
    <scope>NUCLEOTIDE SEQUENCE [LARGE SCALE GENOMIC DNA]</scope>
    <source>
        <strain evidence="2">XZYJT-10</strain>
    </source>
</reference>
<comment type="caution">
    <text evidence="1">The sequence shown here is derived from an EMBL/GenBank/DDBJ whole genome shotgun (WGS) entry which is preliminary data.</text>
</comment>
<evidence type="ECO:0000313" key="2">
    <source>
        <dbReference type="Proteomes" id="UP001596548"/>
    </source>
</evidence>
<keyword evidence="2" id="KW-1185">Reference proteome</keyword>
<protein>
    <submittedName>
        <fullName evidence="1">Uncharacterized protein</fullName>
    </submittedName>
</protein>
<accession>A0ABW2I422</accession>
<organism evidence="1 2">
    <name type="scientific">Paractinoplanes rhizophilus</name>
    <dbReference type="NCBI Taxonomy" id="1416877"/>
    <lineage>
        <taxon>Bacteria</taxon>
        <taxon>Bacillati</taxon>
        <taxon>Actinomycetota</taxon>
        <taxon>Actinomycetes</taxon>
        <taxon>Micromonosporales</taxon>
        <taxon>Micromonosporaceae</taxon>
        <taxon>Paractinoplanes</taxon>
    </lineage>
</organism>
<proteinExistence type="predicted"/>
<name>A0ABW2I422_9ACTN</name>
<gene>
    <name evidence="1" type="ORF">ACFQS1_37240</name>
</gene>
<dbReference type="Proteomes" id="UP001596548">
    <property type="component" value="Unassembled WGS sequence"/>
</dbReference>